<evidence type="ECO:0000256" key="1">
    <source>
        <dbReference type="SAM" id="MobiDB-lite"/>
    </source>
</evidence>
<organism evidence="3">
    <name type="scientific">Rhipicephalus appendiculatus</name>
    <name type="common">Brown ear tick</name>
    <dbReference type="NCBI Taxonomy" id="34631"/>
    <lineage>
        <taxon>Eukaryota</taxon>
        <taxon>Metazoa</taxon>
        <taxon>Ecdysozoa</taxon>
        <taxon>Arthropoda</taxon>
        <taxon>Chelicerata</taxon>
        <taxon>Arachnida</taxon>
        <taxon>Acari</taxon>
        <taxon>Parasitiformes</taxon>
        <taxon>Ixodida</taxon>
        <taxon>Ixodoidea</taxon>
        <taxon>Ixodidae</taxon>
        <taxon>Rhipicephalinae</taxon>
        <taxon>Rhipicephalus</taxon>
        <taxon>Rhipicephalus</taxon>
    </lineage>
</organism>
<protein>
    <recommendedName>
        <fullName evidence="4">Secreted protein</fullName>
    </recommendedName>
</protein>
<reference evidence="3" key="1">
    <citation type="journal article" date="2016" name="Ticks Tick Borne Dis.">
        <title>De novo assembly and annotation of the salivary gland transcriptome of Rhipicephalus appendiculatus male and female ticks during blood feeding.</title>
        <authorList>
            <person name="de Castro M.H."/>
            <person name="de Klerk D."/>
            <person name="Pienaar R."/>
            <person name="Latif A.A."/>
            <person name="Rees D.J."/>
            <person name="Mans B.J."/>
        </authorList>
    </citation>
    <scope>NUCLEOTIDE SEQUENCE</scope>
    <source>
        <tissue evidence="3">Salivary glands</tissue>
    </source>
</reference>
<feature type="compositionally biased region" description="Low complexity" evidence="1">
    <location>
        <begin position="64"/>
        <end position="82"/>
    </location>
</feature>
<evidence type="ECO:0008006" key="4">
    <source>
        <dbReference type="Google" id="ProtNLM"/>
    </source>
</evidence>
<sequence length="116" mass="12970">MAQLSHLNILVVFAILCILSTLENAPTSVLAGRGLQRYPEGIENEGYTSGGETGGGIHGRQERAPSPSQSRSPSRPQSPARQPTRHRHSLTEKLNRKLYKARKKWDNIPMTIRRRS</sequence>
<evidence type="ECO:0000256" key="2">
    <source>
        <dbReference type="SAM" id="SignalP"/>
    </source>
</evidence>
<name>A0A131YFX1_RHIAP</name>
<feature type="signal peptide" evidence="2">
    <location>
        <begin position="1"/>
        <end position="24"/>
    </location>
</feature>
<feature type="chain" id="PRO_5007285084" description="Secreted protein" evidence="2">
    <location>
        <begin position="25"/>
        <end position="116"/>
    </location>
</feature>
<proteinExistence type="predicted"/>
<dbReference type="EMBL" id="GEDV01011182">
    <property type="protein sequence ID" value="JAP77375.1"/>
    <property type="molecule type" value="Transcribed_RNA"/>
</dbReference>
<accession>A0A131YFX1</accession>
<feature type="compositionally biased region" description="Gly residues" evidence="1">
    <location>
        <begin position="48"/>
        <end position="58"/>
    </location>
</feature>
<dbReference type="AlphaFoldDB" id="A0A131YFX1"/>
<keyword evidence="2" id="KW-0732">Signal</keyword>
<feature type="region of interest" description="Disordered" evidence="1">
    <location>
        <begin position="29"/>
        <end position="116"/>
    </location>
</feature>
<evidence type="ECO:0000313" key="3">
    <source>
        <dbReference type="EMBL" id="JAP77375.1"/>
    </source>
</evidence>